<name>A0A831RN50_9GAMM</name>
<dbReference type="Pfam" id="PF04371">
    <property type="entry name" value="PAD_porph"/>
    <property type="match status" value="1"/>
</dbReference>
<comment type="caution">
    <text evidence="2">The sequence shown here is derived from an EMBL/GenBank/DDBJ whole genome shotgun (WGS) entry which is preliminary data.</text>
</comment>
<keyword evidence="1" id="KW-0378">Hydrolase</keyword>
<dbReference type="GO" id="GO:0004668">
    <property type="term" value="F:protein-arginine deiminase activity"/>
    <property type="evidence" value="ECO:0007669"/>
    <property type="project" value="InterPro"/>
</dbReference>
<reference evidence="2" key="1">
    <citation type="journal article" date="2020" name="mSystems">
        <title>Genome- and Community-Level Interaction Insights into Carbon Utilization and Element Cycling Functions of Hydrothermarchaeota in Hydrothermal Sediment.</title>
        <authorList>
            <person name="Zhou Z."/>
            <person name="Liu Y."/>
            <person name="Xu W."/>
            <person name="Pan J."/>
            <person name="Luo Z.H."/>
            <person name="Li M."/>
        </authorList>
    </citation>
    <scope>NUCLEOTIDE SEQUENCE [LARGE SCALE GENOMIC DNA]</scope>
    <source>
        <strain evidence="2">HyVt-443</strain>
    </source>
</reference>
<accession>A0A831RN50</accession>
<dbReference type="Proteomes" id="UP000886251">
    <property type="component" value="Unassembled WGS sequence"/>
</dbReference>
<protein>
    <submittedName>
        <fullName evidence="2">Agmatine deiminase family protein</fullName>
    </submittedName>
</protein>
<evidence type="ECO:0000256" key="1">
    <source>
        <dbReference type="ARBA" id="ARBA00022801"/>
    </source>
</evidence>
<dbReference type="EMBL" id="DRKP01000189">
    <property type="protein sequence ID" value="HEB97733.1"/>
    <property type="molecule type" value="Genomic_DNA"/>
</dbReference>
<dbReference type="Gene3D" id="3.75.10.10">
    <property type="entry name" value="L-arginine/glycine Amidinotransferase, Chain A"/>
    <property type="match status" value="1"/>
</dbReference>
<gene>
    <name evidence="2" type="ORF">ENI96_15025</name>
</gene>
<evidence type="ECO:0000313" key="2">
    <source>
        <dbReference type="EMBL" id="HEB97733.1"/>
    </source>
</evidence>
<proteinExistence type="predicted"/>
<dbReference type="PANTHER" id="PTHR31377:SF0">
    <property type="entry name" value="AGMATINE DEIMINASE-RELATED"/>
    <property type="match status" value="1"/>
</dbReference>
<organism evidence="2">
    <name type="scientific">Sedimenticola thiotaurini</name>
    <dbReference type="NCBI Taxonomy" id="1543721"/>
    <lineage>
        <taxon>Bacteria</taxon>
        <taxon>Pseudomonadati</taxon>
        <taxon>Pseudomonadota</taxon>
        <taxon>Gammaproteobacteria</taxon>
        <taxon>Chromatiales</taxon>
        <taxon>Sedimenticolaceae</taxon>
        <taxon>Sedimenticola</taxon>
    </lineage>
</organism>
<dbReference type="GO" id="GO:0009446">
    <property type="term" value="P:putrescine biosynthetic process"/>
    <property type="evidence" value="ECO:0007669"/>
    <property type="project" value="InterPro"/>
</dbReference>
<sequence>MGYRLRAEWQPCSRVLIAWPHADTDWRPWLDELDLFYCELAARILPRARLLIVCRDAGHRRHVLDLLTRQRLPLQRIELFPVRCDDTWVRDYGPLSLEDDHGRRRLLDFRFNGWGGKYPSERDDGISAALARLGAFDPVPMGFSDLVLEGGALETDGAGTLLATRRSVVDRHRNPGLDQAAIEARLSRELGLVRFHWLDHGGLSGDDTDGHIDTLARFADPGTLVYVTARPGDPDALGLERMARELAGLRQRDGRPYRLSPLPAPAPVHDADGRRLPASYANFLILGDAVLAPVYGDPADGRACAVLASCFPGREIVPIDCRPLIRQNGSLHCATMQIA</sequence>
<dbReference type="SUPFAM" id="SSF55909">
    <property type="entry name" value="Pentein"/>
    <property type="match status" value="1"/>
</dbReference>
<dbReference type="InterPro" id="IPR007466">
    <property type="entry name" value="Peptidyl-Arg-deiminase_porph"/>
</dbReference>
<dbReference type="GO" id="GO:0047632">
    <property type="term" value="F:agmatine deiminase activity"/>
    <property type="evidence" value="ECO:0007669"/>
    <property type="project" value="TreeGrafter"/>
</dbReference>
<dbReference type="PANTHER" id="PTHR31377">
    <property type="entry name" value="AGMATINE DEIMINASE-RELATED"/>
    <property type="match status" value="1"/>
</dbReference>
<dbReference type="AlphaFoldDB" id="A0A831RN50"/>